<sequence>MIVPEQRSIAGTWVLSEASRSDGFGWQYFRSALEEGVFDFYRNGDAEYEDGYSLMRGTWRIRTVAGGYYDQYGNYHDRVHDIWEVNVRDPYNRTSIDMFFDEIVVYNDRIIATHYDGYYIQRYIFRRI</sequence>
<proteinExistence type="predicted"/>
<accession>A0AAT9GEU5</accession>
<dbReference type="EMBL" id="AP029612">
    <property type="protein sequence ID" value="BFG69160.1"/>
    <property type="molecule type" value="Genomic_DNA"/>
</dbReference>
<dbReference type="AlphaFoldDB" id="A0AAT9GEU5"/>
<protein>
    <recommendedName>
        <fullName evidence="2">Lipocalin-like domain-containing protein</fullName>
    </recommendedName>
</protein>
<evidence type="ECO:0008006" key="2">
    <source>
        <dbReference type="Google" id="ProtNLM"/>
    </source>
</evidence>
<reference evidence="1" key="1">
    <citation type="submission" date="2024-02" db="EMBL/GenBank/DDBJ databases">
        <title>Sediminibacterium planktonica sp. nov. and Sediminibacterium longus sp. nov., isolated from surface lake and river water.</title>
        <authorList>
            <person name="Watanabe K."/>
            <person name="Takemine S."/>
            <person name="Ishii Y."/>
            <person name="Ogata Y."/>
            <person name="Shindo C."/>
            <person name="Suda W."/>
        </authorList>
    </citation>
    <scope>NUCLEOTIDE SEQUENCE</scope>
    <source>
        <strain evidence="1">KACHI17</strain>
    </source>
</reference>
<evidence type="ECO:0000313" key="1">
    <source>
        <dbReference type="EMBL" id="BFG69160.1"/>
    </source>
</evidence>
<gene>
    <name evidence="1" type="ORF">KACHI17_00410</name>
</gene>
<organism evidence="1">
    <name type="scientific">Sediminibacterium sp. KACHI17</name>
    <dbReference type="NCBI Taxonomy" id="1751071"/>
    <lineage>
        <taxon>Bacteria</taxon>
        <taxon>Pseudomonadati</taxon>
        <taxon>Bacteroidota</taxon>
        <taxon>Chitinophagia</taxon>
        <taxon>Chitinophagales</taxon>
        <taxon>Chitinophagaceae</taxon>
        <taxon>Sediminibacterium</taxon>
    </lineage>
</organism>
<name>A0AAT9GEU5_9BACT</name>